<evidence type="ECO:0000313" key="3">
    <source>
        <dbReference type="EMBL" id="AEH99744.1"/>
    </source>
</evidence>
<dbReference type="RefSeq" id="YP_004927697.1">
    <property type="nucleotide sequence ID" value="NC_016122.1"/>
</dbReference>
<organism evidence="3">
    <name type="scientific">Treubia lacunosa</name>
    <dbReference type="NCBI Taxonomy" id="93845"/>
    <lineage>
        <taxon>Eukaryota</taxon>
        <taxon>Viridiplantae</taxon>
        <taxon>Streptophyta</taxon>
        <taxon>Embryophyta</taxon>
        <taxon>Marchantiophyta</taxon>
        <taxon>Haplomitriopsida</taxon>
        <taxon>Treubiidae</taxon>
        <taxon>Treubiales</taxon>
        <taxon>Treubiaceae</taxon>
        <taxon>Treubia</taxon>
    </lineage>
</organism>
<gene>
    <name evidence="3" type="primary">ORF908</name>
    <name evidence="3" type="ORF">TrlaMp49</name>
</gene>
<dbReference type="GeneID" id="11272033"/>
<dbReference type="GO" id="GO:0006315">
    <property type="term" value="P:homing of group II introns"/>
    <property type="evidence" value="ECO:0007669"/>
    <property type="project" value="TreeGrafter"/>
</dbReference>
<proteinExistence type="predicted"/>
<protein>
    <recommendedName>
        <fullName evidence="2">Reverse transcriptase domain-containing protein</fullName>
    </recommendedName>
</protein>
<dbReference type="Pfam" id="PF00078">
    <property type="entry name" value="RVT_1"/>
    <property type="match status" value="1"/>
</dbReference>
<feature type="domain" description="Reverse transcriptase" evidence="2">
    <location>
        <begin position="206"/>
        <end position="496"/>
    </location>
</feature>
<evidence type="ECO:0000256" key="1">
    <source>
        <dbReference type="SAM" id="MobiDB-lite"/>
    </source>
</evidence>
<keyword evidence="3" id="KW-0496">Mitochondrion</keyword>
<evidence type="ECO:0000259" key="2">
    <source>
        <dbReference type="PROSITE" id="PS50878"/>
    </source>
</evidence>
<dbReference type="InterPro" id="IPR043502">
    <property type="entry name" value="DNA/RNA_pol_sf"/>
</dbReference>
<dbReference type="GO" id="GO:0090615">
    <property type="term" value="P:mitochondrial mRNA processing"/>
    <property type="evidence" value="ECO:0007669"/>
    <property type="project" value="TreeGrafter"/>
</dbReference>
<dbReference type="CDD" id="cd01651">
    <property type="entry name" value="RT_G2_intron"/>
    <property type="match status" value="1"/>
</dbReference>
<dbReference type="AlphaFoldDB" id="G4Y9U8"/>
<accession>G4Y9U8</accession>
<dbReference type="GO" id="GO:0005739">
    <property type="term" value="C:mitochondrion"/>
    <property type="evidence" value="ECO:0007669"/>
    <property type="project" value="TreeGrafter"/>
</dbReference>
<dbReference type="PROSITE" id="PS50878">
    <property type="entry name" value="RT_POL"/>
    <property type="match status" value="1"/>
</dbReference>
<dbReference type="SUPFAM" id="SSF56672">
    <property type="entry name" value="DNA/RNA polymerases"/>
    <property type="match status" value="1"/>
</dbReference>
<reference evidence="3" key="1">
    <citation type="journal article" date="2011" name="PLoS ONE">
        <title>The Mitochondrial Genomes of the Early Land Plants Treubia lacunosa and Anomodon rugelii: Dynamic and Conservative Evolution.</title>
        <authorList>
            <person name="Liu Y."/>
            <person name="Xue J.Y."/>
            <person name="Wang B."/>
            <person name="Li L."/>
            <person name="Qiu Y.L."/>
        </authorList>
    </citation>
    <scope>NUCLEOTIDE SEQUENCE</scope>
</reference>
<feature type="compositionally biased region" description="Polar residues" evidence="1">
    <location>
        <begin position="55"/>
        <end position="73"/>
    </location>
</feature>
<name>G4Y9U8_9MARC</name>
<dbReference type="InterPro" id="IPR024937">
    <property type="entry name" value="Domain_X"/>
</dbReference>
<feature type="region of interest" description="Disordered" evidence="1">
    <location>
        <begin position="32"/>
        <end position="91"/>
    </location>
</feature>
<dbReference type="GO" id="GO:0003964">
    <property type="term" value="F:RNA-directed DNA polymerase activity"/>
    <property type="evidence" value="ECO:0007669"/>
    <property type="project" value="TreeGrafter"/>
</dbReference>
<dbReference type="InterPro" id="IPR000477">
    <property type="entry name" value="RT_dom"/>
</dbReference>
<geneLocation type="mitochondrion" evidence="3"/>
<dbReference type="PANTHER" id="PTHR33642">
    <property type="entry name" value="COX1/OXI3 INTRON 1 PROTEIN-RELATED"/>
    <property type="match status" value="1"/>
</dbReference>
<dbReference type="PANTHER" id="PTHR33642:SF4">
    <property type="entry name" value="COX1_OXI3 INTRON 1 PROTEIN-RELATED"/>
    <property type="match status" value="1"/>
</dbReference>
<dbReference type="EMBL" id="JF973315">
    <property type="protein sequence ID" value="AEH99744.1"/>
    <property type="molecule type" value="Genomic_DNA"/>
</dbReference>
<sequence length="908" mass="102433">MLFVVPDTSPSRLLTIRGCRLRPGGPAVTSFCRTHASTPNSGGGKGPSEEGPNKTASPSSQTGQCLGRTTPSASDWLGPKQDRPGGTPKLISEASNKALGLYEVRAQDEANPIHGQMGGAIKSSNLDVPLNPLEFSHLDQLVEKQFIGGKYRHLVREIISKPEVLLTAYNNIKNNPGNMTGSPGSETLFLRRVPSPGISLKWFHETGRKLREGTYEFEPIWRSEGPKPGKAEKRTLIIANPRDKIIQEAFRMVLEMIYEPRFRDISHGFRKNKGTHSALRDIKMRWKNPSWWLEFDIRKCFDTINNKILMSILSETIQDSRLESTLNQMWNAKIMDVELGGPGVPQGSVISPILTNLYLDRLDREILWIREELEKDSPRYRRANPIYKRLLYIPRNSVMKMGPAALLREKRRRLNIVGRKGIPFADLKDPKFVRVYACRYADDILMAVSGSKALAREVMERVSRFLKDVLHLEINPENTHLGHVVEEKATFLGMSLLGRKPSQLHVRSDKAIRAGKKYRGRVRKAALELSNGWEKGLKKLGEKLLVCALKRAFKGAGGGGNLTRMKPDQEVRKMLEKSCREVVSKVQRPTAAMGRDAMFRWARESSKGDILTNVIERDGQGVVINFDELVVSMHKLLYPEYLVGRKESTGPGPERDAKDVPTNQRQAFFRIQIYAPLSRILDKLRARGIINAEGRPTSVPVLATQDDVTIMQWYGSVAHGLLSYYRCCDNFSKVKKMVDYQLRWSCLHTLSHKMKAKGVGKVIDKYTHELRVETAKGPRVYFPTPTELRIMGKQFLVKSIKDPERILGLMFLRTTRHPAERCSVIGCLERMIEMHHIRALKRYGAGGPKMSIVNSSGDRISGLEALHVALNRKQIPLCREHHKAMHAGDISLQDIDVSVVLNPKPIRG</sequence>
<dbReference type="Pfam" id="PF01348">
    <property type="entry name" value="Intron_maturas2"/>
    <property type="match status" value="1"/>
</dbReference>